<dbReference type="AlphaFoldDB" id="A0A377J850"/>
<evidence type="ECO:0000313" key="2">
    <source>
        <dbReference type="Proteomes" id="UP000254512"/>
    </source>
</evidence>
<dbReference type="Proteomes" id="UP000254512">
    <property type="component" value="Unassembled WGS sequence"/>
</dbReference>
<name>A0A377J850_GRIHO</name>
<sequence length="222" mass="24986">MPLKDKWLYRILLCGLVAFAIDTPTWLAKVNATTMARTLQDTFLDATAGDNDANDHVLDAVESLLIQYPGDPLLTAYYGSCMSIKARDAWLPWNQEKFSRMGINSLNTSLSQLSDESFNKPYYGLNEGLYVQSLAAISFTNMPDSLEQQERGFNMLKSMMTSNELGYYPFGPRAWIHIGAVKAAINMNNQDMAQKWADEMRKLAPTHPYTYEAHALLGHDLS</sequence>
<dbReference type="GeneID" id="58894747"/>
<organism evidence="1 2">
    <name type="scientific">Grimontia hollisae</name>
    <name type="common">Vibrio hollisae</name>
    <dbReference type="NCBI Taxonomy" id="673"/>
    <lineage>
        <taxon>Bacteria</taxon>
        <taxon>Pseudomonadati</taxon>
        <taxon>Pseudomonadota</taxon>
        <taxon>Gammaproteobacteria</taxon>
        <taxon>Vibrionales</taxon>
        <taxon>Vibrionaceae</taxon>
        <taxon>Grimontia</taxon>
    </lineage>
</organism>
<dbReference type="KEGG" id="gho:AL542_02455"/>
<protein>
    <recommendedName>
        <fullName evidence="3">DUF4034 domain-containing protein</fullName>
    </recommendedName>
</protein>
<reference evidence="1 2" key="1">
    <citation type="submission" date="2018-06" db="EMBL/GenBank/DDBJ databases">
        <authorList>
            <consortium name="Pathogen Informatics"/>
            <person name="Doyle S."/>
        </authorList>
    </citation>
    <scope>NUCLEOTIDE SEQUENCE [LARGE SCALE GENOMIC DNA]</scope>
    <source>
        <strain evidence="1 2">NCTC11645</strain>
    </source>
</reference>
<dbReference type="EMBL" id="UGHD01000003">
    <property type="protein sequence ID" value="STO98630.1"/>
    <property type="molecule type" value="Genomic_DNA"/>
</dbReference>
<evidence type="ECO:0000313" key="1">
    <source>
        <dbReference type="EMBL" id="STO98630.1"/>
    </source>
</evidence>
<proteinExistence type="predicted"/>
<dbReference type="RefSeq" id="WP_005502351.1">
    <property type="nucleotide sequence ID" value="NZ_CP014055.2"/>
</dbReference>
<dbReference type="STRING" id="673.AL542_02455"/>
<gene>
    <name evidence="1" type="ORF">NCTC11645_03618</name>
</gene>
<accession>A0A377J850</accession>
<evidence type="ECO:0008006" key="3">
    <source>
        <dbReference type="Google" id="ProtNLM"/>
    </source>
</evidence>